<dbReference type="Gene3D" id="3.40.50.360">
    <property type="match status" value="1"/>
</dbReference>
<evidence type="ECO:0000256" key="6">
    <source>
        <dbReference type="ARBA" id="ARBA00032807"/>
    </source>
</evidence>
<dbReference type="RefSeq" id="WP_107392807.1">
    <property type="nucleotide sequence ID" value="NZ_JAHCOE010000002.1"/>
</dbReference>
<dbReference type="Pfam" id="PF03358">
    <property type="entry name" value="FMN_red"/>
    <property type="match status" value="1"/>
</dbReference>
<comment type="subunit">
    <text evidence="1">Homotetramer.</text>
</comment>
<dbReference type="EMBL" id="PZDI01000027">
    <property type="protein sequence ID" value="PTH18058.1"/>
    <property type="molecule type" value="Genomic_DNA"/>
</dbReference>
<protein>
    <recommendedName>
        <fullName evidence="2">FMN-dependent NADPH-azoreductase</fullName>
    </recommendedName>
    <alternativeName>
        <fullName evidence="6">NADPH-dependent flavo-azoreductase</fullName>
    </alternativeName>
    <alternativeName>
        <fullName evidence="5">NADPH-flavin azoreductase</fullName>
    </alternativeName>
</protein>
<dbReference type="InterPro" id="IPR005025">
    <property type="entry name" value="FMN_Rdtase-like_dom"/>
</dbReference>
<organism evidence="8 9">
    <name type="scientific">Staphylococcus auricularis</name>
    <dbReference type="NCBI Taxonomy" id="29379"/>
    <lineage>
        <taxon>Bacteria</taxon>
        <taxon>Bacillati</taxon>
        <taxon>Bacillota</taxon>
        <taxon>Bacilli</taxon>
        <taxon>Bacillales</taxon>
        <taxon>Staphylococcaceae</taxon>
        <taxon>Staphylococcus</taxon>
    </lineage>
</organism>
<feature type="domain" description="NADPH-dependent FMN reductase-like" evidence="7">
    <location>
        <begin position="2"/>
        <end position="95"/>
    </location>
</feature>
<keyword evidence="9" id="KW-1185">Reference proteome</keyword>
<proteinExistence type="predicted"/>
<name>A0ABX5IFF7_9STAP</name>
<comment type="caution">
    <text evidence="8">The sequence shown here is derived from an EMBL/GenBank/DDBJ whole genome shotgun (WGS) entry which is preliminary data.</text>
</comment>
<evidence type="ECO:0000259" key="7">
    <source>
        <dbReference type="Pfam" id="PF03358"/>
    </source>
</evidence>
<dbReference type="InterPro" id="IPR051796">
    <property type="entry name" value="ISF_SsuE-like"/>
</dbReference>
<dbReference type="Proteomes" id="UP000242694">
    <property type="component" value="Unassembled WGS sequence"/>
</dbReference>
<evidence type="ECO:0000313" key="9">
    <source>
        <dbReference type="Proteomes" id="UP000242694"/>
    </source>
</evidence>
<dbReference type="SUPFAM" id="SSF52218">
    <property type="entry name" value="Flavoproteins"/>
    <property type="match status" value="1"/>
</dbReference>
<keyword evidence="4" id="KW-0288">FMN</keyword>
<keyword evidence="3" id="KW-0285">Flavoprotein</keyword>
<evidence type="ECO:0000256" key="4">
    <source>
        <dbReference type="ARBA" id="ARBA00022643"/>
    </source>
</evidence>
<reference evidence="8 9" key="1">
    <citation type="journal article" date="2016" name="Front. Microbiol.">
        <title>Comprehensive Phylogenetic Analysis of Bovine Non-aureus Staphylococci Species Based on Whole-Genome Sequencing.</title>
        <authorList>
            <person name="Naushad S."/>
            <person name="Barkema H.W."/>
            <person name="Luby C."/>
            <person name="Condas L.A."/>
            <person name="Nobrega D.B."/>
            <person name="Carson D.A."/>
            <person name="De Buck J."/>
        </authorList>
    </citation>
    <scope>NUCLEOTIDE SEQUENCE [LARGE SCALE GENOMIC DNA]</scope>
    <source>
        <strain evidence="8 9">SNUC 993</strain>
    </source>
</reference>
<accession>A0ABX5IFF7</accession>
<evidence type="ECO:0000256" key="5">
    <source>
        <dbReference type="ARBA" id="ARBA00031831"/>
    </source>
</evidence>
<sequence length="180" mass="20887">MITVLYGGSRPDGNTVQLTQKALEGHDYNWIDLTEYHFNPVRDYRHNDKEIHDYTEDYKPVLDQMLASDVVIFASPIYWYSISASLKAFIDLWSETMLDPEYEDFKERMGRIEFRLILVGGDCPKVKGNPCIKQMQYTLAYIGAELTHYIIGTAERPGDIMQDSYALERAEEWCQVLPQS</sequence>
<dbReference type="InterPro" id="IPR029039">
    <property type="entry name" value="Flavoprotein-like_sf"/>
</dbReference>
<evidence type="ECO:0000313" key="8">
    <source>
        <dbReference type="EMBL" id="PTH18058.1"/>
    </source>
</evidence>
<dbReference type="PANTHER" id="PTHR43278:SF4">
    <property type="entry name" value="NAD(P)H-DEPENDENT FMN-CONTAINING OXIDOREDUCTASE YWQN-RELATED"/>
    <property type="match status" value="1"/>
</dbReference>
<dbReference type="PANTHER" id="PTHR43278">
    <property type="entry name" value="NAD(P)H-DEPENDENT FMN-CONTAINING OXIDOREDUCTASE YWQN-RELATED"/>
    <property type="match status" value="1"/>
</dbReference>
<evidence type="ECO:0000256" key="3">
    <source>
        <dbReference type="ARBA" id="ARBA00022630"/>
    </source>
</evidence>
<evidence type="ECO:0000256" key="2">
    <source>
        <dbReference type="ARBA" id="ARBA00016393"/>
    </source>
</evidence>
<gene>
    <name evidence="8" type="ORF">BU607_06740</name>
</gene>
<evidence type="ECO:0000256" key="1">
    <source>
        <dbReference type="ARBA" id="ARBA00011881"/>
    </source>
</evidence>